<protein>
    <submittedName>
        <fullName evidence="2">Retrotransposon protein</fullName>
    </submittedName>
</protein>
<dbReference type="PANTHER" id="PTHR24559">
    <property type="entry name" value="TRANSPOSON TY3-I GAG-POL POLYPROTEIN"/>
    <property type="match status" value="1"/>
</dbReference>
<feature type="domain" description="Reverse transcriptase" evidence="1">
    <location>
        <begin position="219"/>
        <end position="289"/>
    </location>
</feature>
<dbReference type="InterPro" id="IPR000477">
    <property type="entry name" value="RT_dom"/>
</dbReference>
<dbReference type="STRING" id="1194695.A0A5A7VJJ0"/>
<dbReference type="SUPFAM" id="SSF56672">
    <property type="entry name" value="DNA/RNA polymerases"/>
    <property type="match status" value="1"/>
</dbReference>
<evidence type="ECO:0000313" key="3">
    <source>
        <dbReference type="Proteomes" id="UP000321393"/>
    </source>
</evidence>
<name>A0A5A7VJJ0_CUCMM</name>
<evidence type="ECO:0000259" key="1">
    <source>
        <dbReference type="Pfam" id="PF00078"/>
    </source>
</evidence>
<gene>
    <name evidence="2" type="ORF">E6C27_scaffold25G00540</name>
</gene>
<sequence length="376" mass="43256">MCRRFERGLRFEIRTLVTTIGKWINFSQLVEIALRVEQSLTKEKSVMEPVVGLQQLAILEVMSNRGSHLGAPAVQGKRELLKYLGNRERSMLRLNKKRRMHQTLLLNRMLEPLSEGLAIYTPVDDVLLVSEVLRNCEEGSGFQKPGFAEVVFRGIRKIIPTSLISVLKAEKLLRKDDLSGLPYDREIEFTIELLLGTTLISQGYIKPSVSPWEAPVLFVKKKDRTLRLCIVYRQLNKVTIRNKYPLPRIDDLFDQLRGASLFNKIDLRSGYHQLKVRESDISKAAFKTREVLEEHLRIVLHILRDKQLHTKFSKCKANIVADALSRKSRLPKSALCSTQVSLLTEIVRRQSEDNNLQKKLGKSKEGLKVKFEQRTD</sequence>
<dbReference type="Gene3D" id="3.30.70.270">
    <property type="match status" value="1"/>
</dbReference>
<dbReference type="CDD" id="cd01647">
    <property type="entry name" value="RT_LTR"/>
    <property type="match status" value="1"/>
</dbReference>
<dbReference type="InterPro" id="IPR043128">
    <property type="entry name" value="Rev_trsase/Diguanyl_cyclase"/>
</dbReference>
<reference evidence="2 3" key="1">
    <citation type="submission" date="2019-08" db="EMBL/GenBank/DDBJ databases">
        <title>Draft genome sequences of two oriental melons (Cucumis melo L. var makuwa).</title>
        <authorList>
            <person name="Kwon S.-Y."/>
        </authorList>
    </citation>
    <scope>NUCLEOTIDE SEQUENCE [LARGE SCALE GENOMIC DNA]</scope>
    <source>
        <strain evidence="3">cv. SW 3</strain>
        <tissue evidence="2">Leaf</tissue>
    </source>
</reference>
<dbReference type="EMBL" id="SSTE01000887">
    <property type="protein sequence ID" value="KAA0066506.1"/>
    <property type="molecule type" value="Genomic_DNA"/>
</dbReference>
<dbReference type="InterPro" id="IPR043502">
    <property type="entry name" value="DNA/RNA_pol_sf"/>
</dbReference>
<dbReference type="PANTHER" id="PTHR24559:SF444">
    <property type="entry name" value="REVERSE TRANSCRIPTASE DOMAIN-CONTAINING PROTEIN"/>
    <property type="match status" value="1"/>
</dbReference>
<accession>A0A5A7VJJ0</accession>
<dbReference type="OrthoDB" id="1703479at2759"/>
<organism evidence="2 3">
    <name type="scientific">Cucumis melo var. makuwa</name>
    <name type="common">Oriental melon</name>
    <dbReference type="NCBI Taxonomy" id="1194695"/>
    <lineage>
        <taxon>Eukaryota</taxon>
        <taxon>Viridiplantae</taxon>
        <taxon>Streptophyta</taxon>
        <taxon>Embryophyta</taxon>
        <taxon>Tracheophyta</taxon>
        <taxon>Spermatophyta</taxon>
        <taxon>Magnoliopsida</taxon>
        <taxon>eudicotyledons</taxon>
        <taxon>Gunneridae</taxon>
        <taxon>Pentapetalae</taxon>
        <taxon>rosids</taxon>
        <taxon>fabids</taxon>
        <taxon>Cucurbitales</taxon>
        <taxon>Cucurbitaceae</taxon>
        <taxon>Benincaseae</taxon>
        <taxon>Cucumis</taxon>
    </lineage>
</organism>
<proteinExistence type="predicted"/>
<comment type="caution">
    <text evidence="2">The sequence shown here is derived from an EMBL/GenBank/DDBJ whole genome shotgun (WGS) entry which is preliminary data.</text>
</comment>
<evidence type="ECO:0000313" key="2">
    <source>
        <dbReference type="EMBL" id="KAA0066506.1"/>
    </source>
</evidence>
<dbReference type="Proteomes" id="UP000321393">
    <property type="component" value="Unassembled WGS sequence"/>
</dbReference>
<dbReference type="Pfam" id="PF00078">
    <property type="entry name" value="RVT_1"/>
    <property type="match status" value="1"/>
</dbReference>
<dbReference type="AlphaFoldDB" id="A0A5A7VJJ0"/>
<dbReference type="InterPro" id="IPR053134">
    <property type="entry name" value="RNA-dir_DNA_polymerase"/>
</dbReference>
<dbReference type="Gene3D" id="3.10.10.10">
    <property type="entry name" value="HIV Type 1 Reverse Transcriptase, subunit A, domain 1"/>
    <property type="match status" value="1"/>
</dbReference>